<evidence type="ECO:0000256" key="1">
    <source>
        <dbReference type="ARBA" id="ARBA00010883"/>
    </source>
</evidence>
<dbReference type="PROSITE" id="PS50195">
    <property type="entry name" value="PX"/>
    <property type="match status" value="1"/>
</dbReference>
<dbReference type="PANTHER" id="PTHR46596">
    <property type="entry name" value="SORTING NEXIN-4"/>
    <property type="match status" value="1"/>
</dbReference>
<sequence>MWNALNVRRIRRAMAENGNRKKIYGESKERKEDILLQHAEIAVSESEKRANGSLNLREFYTVYLIETKATDPEFQNKISKLDTVWRRYTEFEQLRDYLEVTYPYVVLPPLPEKRVMFGWQKLSTDTFDPDFIDRRRAGLENFLLRVAAHTVLSWDKNFMEFLQHEDGWRESYKANGYLQIAESKLKALNVSVRLKNTDSKFDSLKVYSGTFHTNIYNLLKARSRVAEKQYNVYKLHANYGRVFSEWSAIEKDMGDALQKTGHYLDSLASSIDASLEDEELLVDQFKEYLFFANSLSSVCKHREMLQYEVETSEESVASKNVERVKAQQGKLGMMSRLFGAVDTDEVRELKVNMLDQQIQEGETVVNSANVKLSTFTDNAIKDIDRFQSQKVSDLKDTLASFVLLQLKTAKRGLQTWVQIRDCLQNIP</sequence>
<dbReference type="RefSeq" id="XP_017772115.1">
    <property type="nucleotide sequence ID" value="XM_017916626.1"/>
</dbReference>
<reference evidence="4" key="1">
    <citation type="submission" date="2025-08" db="UniProtKB">
        <authorList>
            <consortium name="RefSeq"/>
        </authorList>
    </citation>
    <scope>IDENTIFICATION</scope>
    <source>
        <tissue evidence="4">Whole Larva</tissue>
    </source>
</reference>
<dbReference type="Gene3D" id="1.20.1270.60">
    <property type="entry name" value="Arfaptin homology (AH) domain/BAR domain"/>
    <property type="match status" value="1"/>
</dbReference>
<evidence type="ECO:0000313" key="4">
    <source>
        <dbReference type="RefSeq" id="XP_017772115.1"/>
    </source>
</evidence>
<dbReference type="PANTHER" id="PTHR46596:SF1">
    <property type="entry name" value="SORTING NEXIN-4"/>
    <property type="match status" value="1"/>
</dbReference>
<dbReference type="InterPro" id="IPR034783">
    <property type="entry name" value="SNX4"/>
</dbReference>
<dbReference type="Proteomes" id="UP000695000">
    <property type="component" value="Unplaced"/>
</dbReference>
<comment type="similarity">
    <text evidence="1">Belongs to the sorting nexin family.</text>
</comment>
<evidence type="ECO:0000259" key="2">
    <source>
        <dbReference type="PROSITE" id="PS50195"/>
    </source>
</evidence>
<dbReference type="InterPro" id="IPR001683">
    <property type="entry name" value="PX_dom"/>
</dbReference>
<dbReference type="SMART" id="SM00312">
    <property type="entry name" value="PX"/>
    <property type="match status" value="1"/>
</dbReference>
<organism evidence="3 4">
    <name type="scientific">Nicrophorus vespilloides</name>
    <name type="common">Boreal carrion beetle</name>
    <dbReference type="NCBI Taxonomy" id="110193"/>
    <lineage>
        <taxon>Eukaryota</taxon>
        <taxon>Metazoa</taxon>
        <taxon>Ecdysozoa</taxon>
        <taxon>Arthropoda</taxon>
        <taxon>Hexapoda</taxon>
        <taxon>Insecta</taxon>
        <taxon>Pterygota</taxon>
        <taxon>Neoptera</taxon>
        <taxon>Endopterygota</taxon>
        <taxon>Coleoptera</taxon>
        <taxon>Polyphaga</taxon>
        <taxon>Staphyliniformia</taxon>
        <taxon>Silphidae</taxon>
        <taxon>Nicrophorinae</taxon>
        <taxon>Nicrophorus</taxon>
    </lineage>
</organism>
<protein>
    <submittedName>
        <fullName evidence="4">Sorting nexin-4-like</fullName>
    </submittedName>
</protein>
<dbReference type="InterPro" id="IPR036871">
    <property type="entry name" value="PX_dom_sf"/>
</dbReference>
<accession>A0ABM1MC15</accession>
<dbReference type="InterPro" id="IPR034902">
    <property type="entry name" value="PX_SNX4"/>
</dbReference>
<dbReference type="GeneID" id="108559369"/>
<evidence type="ECO:0000313" key="3">
    <source>
        <dbReference type="Proteomes" id="UP000695000"/>
    </source>
</evidence>
<dbReference type="InterPro" id="IPR027267">
    <property type="entry name" value="AH/BAR_dom_sf"/>
</dbReference>
<feature type="domain" description="PX" evidence="2">
    <location>
        <begin position="41"/>
        <end position="169"/>
    </location>
</feature>
<proteinExistence type="inferred from homology"/>
<name>A0ABM1MC15_NICVS</name>
<keyword evidence="3" id="KW-1185">Reference proteome</keyword>
<dbReference type="Gene3D" id="3.30.1520.10">
    <property type="entry name" value="Phox-like domain"/>
    <property type="match status" value="1"/>
</dbReference>
<gene>
    <name evidence="4" type="primary">LOC108559369</name>
</gene>
<dbReference type="Pfam" id="PF00787">
    <property type="entry name" value="PX"/>
    <property type="match status" value="1"/>
</dbReference>
<dbReference type="CDD" id="cd06864">
    <property type="entry name" value="PX_SNX4"/>
    <property type="match status" value="1"/>
</dbReference>
<dbReference type="SUPFAM" id="SSF64268">
    <property type="entry name" value="PX domain"/>
    <property type="match status" value="1"/>
</dbReference>